<evidence type="ECO:0000256" key="6">
    <source>
        <dbReference type="ARBA" id="ARBA00022692"/>
    </source>
</evidence>
<keyword evidence="14" id="KW-1185">Reference proteome</keyword>
<dbReference type="InterPro" id="IPR022346">
    <property type="entry name" value="T2SS_GspH"/>
</dbReference>
<evidence type="ECO:0000256" key="7">
    <source>
        <dbReference type="ARBA" id="ARBA00022989"/>
    </source>
</evidence>
<evidence type="ECO:0000256" key="10">
    <source>
        <dbReference type="ARBA" id="ARBA00030775"/>
    </source>
</evidence>
<dbReference type="Gene3D" id="3.55.40.10">
    <property type="entry name" value="minor pseudopilin epsh domain"/>
    <property type="match status" value="1"/>
</dbReference>
<feature type="domain" description="General secretion pathway GspH" evidence="12">
    <location>
        <begin position="39"/>
        <end position="134"/>
    </location>
</feature>
<evidence type="ECO:0000256" key="2">
    <source>
        <dbReference type="ARBA" id="ARBA00021549"/>
    </source>
</evidence>
<evidence type="ECO:0000256" key="4">
    <source>
        <dbReference type="ARBA" id="ARBA00022481"/>
    </source>
</evidence>
<comment type="similarity">
    <text evidence="9">Belongs to the GSP H family.</text>
</comment>
<keyword evidence="5" id="KW-0997">Cell inner membrane</keyword>
<accession>A0ABT0A3W7</accession>
<organism evidence="13 14">
    <name type="scientific">Cognatiluteimonas sedimenti</name>
    <dbReference type="NCBI Taxonomy" id="2927791"/>
    <lineage>
        <taxon>Bacteria</taxon>
        <taxon>Pseudomonadati</taxon>
        <taxon>Pseudomonadota</taxon>
        <taxon>Gammaproteobacteria</taxon>
        <taxon>Lysobacterales</taxon>
        <taxon>Lysobacteraceae</taxon>
        <taxon>Cognatiluteimonas</taxon>
    </lineage>
</organism>
<name>A0ABT0A3W7_9GAMM</name>
<keyword evidence="8 11" id="KW-0472">Membrane</keyword>
<dbReference type="Proteomes" id="UP001165423">
    <property type="component" value="Unassembled WGS sequence"/>
</dbReference>
<protein>
    <recommendedName>
        <fullName evidence="2">Type II secretion system protein H</fullName>
    </recommendedName>
    <alternativeName>
        <fullName evidence="10">General secretion pathway protein H</fullName>
    </alternativeName>
</protein>
<keyword evidence="3" id="KW-1003">Cell membrane</keyword>
<dbReference type="NCBIfam" id="NF047827">
    <property type="entry name" value="T3SSXpsH"/>
    <property type="match status" value="1"/>
</dbReference>
<evidence type="ECO:0000256" key="9">
    <source>
        <dbReference type="ARBA" id="ARBA00025772"/>
    </source>
</evidence>
<dbReference type="InterPro" id="IPR045584">
    <property type="entry name" value="Pilin-like"/>
</dbReference>
<comment type="caution">
    <text evidence="13">The sequence shown here is derived from an EMBL/GenBank/DDBJ whole genome shotgun (WGS) entry which is preliminary data.</text>
</comment>
<dbReference type="SUPFAM" id="SSF54523">
    <property type="entry name" value="Pili subunits"/>
    <property type="match status" value="1"/>
</dbReference>
<keyword evidence="4" id="KW-0488">Methylation</keyword>
<dbReference type="NCBIfam" id="TIGR02532">
    <property type="entry name" value="IV_pilin_GFxxxE"/>
    <property type="match status" value="1"/>
</dbReference>
<evidence type="ECO:0000259" key="12">
    <source>
        <dbReference type="Pfam" id="PF12019"/>
    </source>
</evidence>
<keyword evidence="7 11" id="KW-1133">Transmembrane helix</keyword>
<evidence type="ECO:0000256" key="1">
    <source>
        <dbReference type="ARBA" id="ARBA00004377"/>
    </source>
</evidence>
<dbReference type="RefSeq" id="WP_243320387.1">
    <property type="nucleotide sequence ID" value="NZ_JALGCL010000002.1"/>
</dbReference>
<feature type="transmembrane region" description="Helical" evidence="11">
    <location>
        <begin position="6"/>
        <end position="27"/>
    </location>
</feature>
<dbReference type="PROSITE" id="PS00409">
    <property type="entry name" value="PROKAR_NTER_METHYL"/>
    <property type="match status" value="1"/>
</dbReference>
<evidence type="ECO:0000256" key="3">
    <source>
        <dbReference type="ARBA" id="ARBA00022475"/>
    </source>
</evidence>
<evidence type="ECO:0000313" key="13">
    <source>
        <dbReference type="EMBL" id="MCJ0825655.1"/>
    </source>
</evidence>
<dbReference type="Pfam" id="PF12019">
    <property type="entry name" value="GspH"/>
    <property type="match status" value="1"/>
</dbReference>
<dbReference type="InterPro" id="IPR012902">
    <property type="entry name" value="N_methyl_site"/>
</dbReference>
<evidence type="ECO:0000313" key="14">
    <source>
        <dbReference type="Proteomes" id="UP001165423"/>
    </source>
</evidence>
<proteinExistence type="inferred from homology"/>
<gene>
    <name evidence="13" type="ORF">MQC88_06745</name>
</gene>
<sequence length="147" mass="15637">MRGFSLLEIVLVIAIIALASLLAAAALGGGIDGLRLRSAAKEVAAQLRYTRAQALATGEPQRFTIDPHAHTWSAPKQRHGTLPEQLGIVFTGAREVQPSRGEGAIVFFADGASTGGRVQLQVDDAAWKVDVAWLTGQVRLARTEAVR</sequence>
<evidence type="ECO:0000256" key="8">
    <source>
        <dbReference type="ARBA" id="ARBA00023136"/>
    </source>
</evidence>
<keyword evidence="6 11" id="KW-0812">Transmembrane</keyword>
<reference evidence="13 14" key="1">
    <citation type="submission" date="2022-03" db="EMBL/GenBank/DDBJ databases">
        <title>Luteimonas soily sp. nov., a novel bacterium isolated from the soil.</title>
        <authorList>
            <person name="Zhang X."/>
        </authorList>
    </citation>
    <scope>NUCLEOTIDE SEQUENCE [LARGE SCALE GENOMIC DNA]</scope>
    <source>
        <strain evidence="13 14">50</strain>
    </source>
</reference>
<evidence type="ECO:0000256" key="5">
    <source>
        <dbReference type="ARBA" id="ARBA00022519"/>
    </source>
</evidence>
<dbReference type="EMBL" id="JALGCL010000002">
    <property type="protein sequence ID" value="MCJ0825655.1"/>
    <property type="molecule type" value="Genomic_DNA"/>
</dbReference>
<comment type="subcellular location">
    <subcellularLocation>
        <location evidence="1">Cell inner membrane</location>
        <topology evidence="1">Single-pass membrane protein</topology>
    </subcellularLocation>
</comment>
<evidence type="ECO:0000256" key="11">
    <source>
        <dbReference type="SAM" id="Phobius"/>
    </source>
</evidence>